<feature type="binding site" evidence="7">
    <location>
        <position position="72"/>
    </location>
    <ligand>
        <name>substrate</name>
    </ligand>
</feature>
<feature type="binding site" evidence="7">
    <location>
        <position position="88"/>
    </location>
    <ligand>
        <name>substrate</name>
    </ligand>
</feature>
<proteinExistence type="inferred from homology"/>
<keyword evidence="4 8" id="KW-0479">Metal-binding</keyword>
<evidence type="ECO:0000313" key="10">
    <source>
        <dbReference type="Proteomes" id="UP000008561"/>
    </source>
</evidence>
<dbReference type="OrthoDB" id="9805604at2"/>
<feature type="binding site" evidence="8">
    <location>
        <position position="111"/>
    </location>
    <ligand>
        <name>Mg(2+)</name>
        <dbReference type="ChEBI" id="CHEBI:18420"/>
    </ligand>
</feature>
<keyword evidence="6 8" id="KW-0460">Magnesium</keyword>
<dbReference type="InterPro" id="IPR006549">
    <property type="entry name" value="HAD-SF_hydro_IIIA"/>
</dbReference>
<dbReference type="InterPro" id="IPR050793">
    <property type="entry name" value="CMP-NeuNAc_synthase"/>
</dbReference>
<dbReference type="SFLD" id="SFLDS00003">
    <property type="entry name" value="Haloacid_Dehalogenase"/>
    <property type="match status" value="1"/>
</dbReference>
<evidence type="ECO:0000256" key="6">
    <source>
        <dbReference type="ARBA" id="ARBA00022842"/>
    </source>
</evidence>
<dbReference type="NCBIfam" id="TIGR01662">
    <property type="entry name" value="HAD-SF-IIIA"/>
    <property type="match status" value="1"/>
</dbReference>
<organism evidence="9 10">
    <name type="scientific">Desulfosudis oleivorans (strain DSM 6200 / JCM 39069 / Hxd3)</name>
    <name type="common">Desulfococcus oleovorans</name>
    <dbReference type="NCBI Taxonomy" id="96561"/>
    <lineage>
        <taxon>Bacteria</taxon>
        <taxon>Pseudomonadati</taxon>
        <taxon>Thermodesulfobacteriota</taxon>
        <taxon>Desulfobacteria</taxon>
        <taxon>Desulfobacterales</taxon>
        <taxon>Desulfosudaceae</taxon>
        <taxon>Desulfosudis</taxon>
    </lineage>
</organism>
<dbReference type="PIRSF" id="PIRSF006118">
    <property type="entry name" value="KDO8-P_Ptase"/>
    <property type="match status" value="1"/>
</dbReference>
<dbReference type="SFLD" id="SFLDG01138">
    <property type="entry name" value="C1.6.2:_Deoxy-d-mannose-octulo"/>
    <property type="match status" value="1"/>
</dbReference>
<evidence type="ECO:0000256" key="1">
    <source>
        <dbReference type="ARBA" id="ARBA00001946"/>
    </source>
</evidence>
<dbReference type="PANTHER" id="PTHR21485:SF3">
    <property type="entry name" value="N-ACYLNEURAMINATE CYTIDYLYLTRANSFERASE"/>
    <property type="match status" value="1"/>
</dbReference>
<dbReference type="Pfam" id="PF08282">
    <property type="entry name" value="Hydrolase_3"/>
    <property type="match status" value="1"/>
</dbReference>
<dbReference type="Gene3D" id="3.40.50.1000">
    <property type="entry name" value="HAD superfamily/HAD-like"/>
    <property type="match status" value="1"/>
</dbReference>
<dbReference type="EC" id="3.1.3.45" evidence="9"/>
<dbReference type="HOGENOM" id="CLU_106694_0_1_7"/>
<evidence type="ECO:0000256" key="5">
    <source>
        <dbReference type="ARBA" id="ARBA00022801"/>
    </source>
</evidence>
<feature type="binding site" evidence="7">
    <location>
        <position position="49"/>
    </location>
    <ligand>
        <name>substrate</name>
    </ligand>
</feature>
<feature type="binding site" evidence="7">
    <location>
        <position position="20"/>
    </location>
    <ligand>
        <name>substrate</name>
    </ligand>
</feature>
<dbReference type="Proteomes" id="UP000008561">
    <property type="component" value="Chromosome"/>
</dbReference>
<dbReference type="InterPro" id="IPR036412">
    <property type="entry name" value="HAD-like_sf"/>
</dbReference>
<protein>
    <submittedName>
        <fullName evidence="9">3-deoxy-D-manno-octulosonate 8-phosphate phosphatase, YrbI family</fullName>
        <ecNumber evidence="9">3.1.3.45</ecNumber>
    </submittedName>
</protein>
<dbReference type="AlphaFoldDB" id="A8ZU08"/>
<dbReference type="GO" id="GO:0008781">
    <property type="term" value="F:N-acylneuraminate cytidylyltransferase activity"/>
    <property type="evidence" value="ECO:0007669"/>
    <property type="project" value="TreeGrafter"/>
</dbReference>
<dbReference type="FunFam" id="3.40.50.1000:FF:000029">
    <property type="entry name" value="3-deoxy-D-manno-octulosonate 8-phosphate phosphatase KdsC"/>
    <property type="match status" value="1"/>
</dbReference>
<comment type="similarity">
    <text evidence="2">Belongs to the KdsC family.</text>
</comment>
<reference evidence="9 10" key="1">
    <citation type="submission" date="2007-10" db="EMBL/GenBank/DDBJ databases">
        <title>Complete sequence of Desulfococcus oleovorans Hxd3.</title>
        <authorList>
            <consortium name="US DOE Joint Genome Institute"/>
            <person name="Copeland A."/>
            <person name="Lucas S."/>
            <person name="Lapidus A."/>
            <person name="Barry K."/>
            <person name="Glavina del Rio T."/>
            <person name="Dalin E."/>
            <person name="Tice H."/>
            <person name="Pitluck S."/>
            <person name="Kiss H."/>
            <person name="Brettin T."/>
            <person name="Bruce D."/>
            <person name="Detter J.C."/>
            <person name="Han C."/>
            <person name="Schmutz J."/>
            <person name="Larimer F."/>
            <person name="Land M."/>
            <person name="Hauser L."/>
            <person name="Kyrpides N."/>
            <person name="Kim E."/>
            <person name="Wawrik B."/>
            <person name="Richardson P."/>
        </authorList>
    </citation>
    <scope>NUCLEOTIDE SEQUENCE [LARGE SCALE GENOMIC DNA]</scope>
    <source>
        <strain evidence="10">DSM 6200 / JCM 39069 / Hxd3</strain>
    </source>
</reference>
<sequence length="174" mass="18656">MHDIDLSLFEPICLLLLDVDGVLTDGTLFYTETDTETKAFSVKDGLGLRMLVRSGIDVGIVTGRSSDALNRRCKELGITTVYDNVKDKAACLEAILARCRVQAGQTAFMGDDLPDIPLMKRAGLAIAVADAHPAVKSTAAFVTRAPGGRGAVREVCEHILHARGLWKTAAGKFL</sequence>
<dbReference type="EMBL" id="CP000859">
    <property type="protein sequence ID" value="ABW66320.1"/>
    <property type="molecule type" value="Genomic_DNA"/>
</dbReference>
<evidence type="ECO:0000256" key="8">
    <source>
        <dbReference type="PIRSR" id="PIRSR006118-2"/>
    </source>
</evidence>
<dbReference type="GO" id="GO:0046872">
    <property type="term" value="F:metal ion binding"/>
    <property type="evidence" value="ECO:0007669"/>
    <property type="project" value="UniProtKB-KW"/>
</dbReference>
<dbReference type="STRING" id="96561.Dole_0510"/>
<dbReference type="NCBIfam" id="TIGR01670">
    <property type="entry name" value="KdsC-phosphatas"/>
    <property type="match status" value="1"/>
</dbReference>
<comment type="subunit">
    <text evidence="3">Homotetramer.</text>
</comment>
<accession>A8ZU08</accession>
<dbReference type="InterPro" id="IPR023214">
    <property type="entry name" value="HAD_sf"/>
</dbReference>
<dbReference type="RefSeq" id="WP_012173939.1">
    <property type="nucleotide sequence ID" value="NC_009943.1"/>
</dbReference>
<dbReference type="InterPro" id="IPR010023">
    <property type="entry name" value="KdsC_fam"/>
</dbReference>
<evidence type="ECO:0000256" key="3">
    <source>
        <dbReference type="ARBA" id="ARBA00011881"/>
    </source>
</evidence>
<evidence type="ECO:0000256" key="2">
    <source>
        <dbReference type="ARBA" id="ARBA00005893"/>
    </source>
</evidence>
<keyword evidence="10" id="KW-1185">Reference proteome</keyword>
<dbReference type="KEGG" id="dol:Dole_0510"/>
<dbReference type="CDD" id="cd01630">
    <property type="entry name" value="HAD_KDO-like"/>
    <property type="match status" value="1"/>
</dbReference>
<dbReference type="PANTHER" id="PTHR21485">
    <property type="entry name" value="HAD SUPERFAMILY MEMBERS CMAS AND KDSC"/>
    <property type="match status" value="1"/>
</dbReference>
<keyword evidence="5 9" id="KW-0378">Hydrolase</keyword>
<dbReference type="SFLD" id="SFLDG01136">
    <property type="entry name" value="C1.6:_Phosphoserine_Phosphatas"/>
    <property type="match status" value="1"/>
</dbReference>
<feature type="binding site" evidence="8">
    <location>
        <position position="18"/>
    </location>
    <ligand>
        <name>Mg(2+)</name>
        <dbReference type="ChEBI" id="CHEBI:18420"/>
    </ligand>
</feature>
<dbReference type="eggNOG" id="COG1778">
    <property type="taxonomic scope" value="Bacteria"/>
</dbReference>
<gene>
    <name evidence="9" type="ordered locus">Dole_0510</name>
</gene>
<evidence type="ECO:0000256" key="4">
    <source>
        <dbReference type="ARBA" id="ARBA00022723"/>
    </source>
</evidence>
<name>A8ZU08_DESOH</name>
<evidence type="ECO:0000256" key="7">
    <source>
        <dbReference type="PIRSR" id="PIRSR006118-1"/>
    </source>
</evidence>
<feature type="binding site" evidence="7">
    <location>
        <position position="64"/>
    </location>
    <ligand>
        <name>substrate</name>
    </ligand>
</feature>
<dbReference type="SUPFAM" id="SSF56784">
    <property type="entry name" value="HAD-like"/>
    <property type="match status" value="1"/>
</dbReference>
<evidence type="ECO:0000313" key="9">
    <source>
        <dbReference type="EMBL" id="ABW66320.1"/>
    </source>
</evidence>
<dbReference type="GO" id="GO:0019143">
    <property type="term" value="F:3-deoxy-manno-octulosonate-8-phosphatase activity"/>
    <property type="evidence" value="ECO:0007669"/>
    <property type="project" value="UniProtKB-EC"/>
</dbReference>
<comment type="cofactor">
    <cofactor evidence="1 8">
        <name>Mg(2+)</name>
        <dbReference type="ChEBI" id="CHEBI:18420"/>
    </cofactor>
</comment>